<dbReference type="OrthoDB" id="10560at10239"/>
<dbReference type="GeneID" id="16207401"/>
<dbReference type="RefSeq" id="YP_008051105.1">
    <property type="nucleotide sequence ID" value="NC_021300.1"/>
</dbReference>
<name>R4JKI8_9CAUD</name>
<reference evidence="3 4" key="1">
    <citation type="journal article" date="2013" name="J. Virol.">
        <title>Morphology, Physiological Characteristics, and Complete Sequence of Marine Bacteriophage RIO-1 Infecting Pseudoalteromonas marina.</title>
        <authorList>
            <person name="Hardies S.C."/>
            <person name="Hwang Y.J."/>
            <person name="Hwang C.Y."/>
            <person name="Jang G.I."/>
            <person name="Cho B.C."/>
        </authorList>
    </citation>
    <scope>NUCLEOTIDE SEQUENCE [LARGE SCALE GENOMIC DNA]</scope>
</reference>
<dbReference type="KEGG" id="vg:16207401"/>
<dbReference type="InterPro" id="IPR044038">
    <property type="entry name" value="dATP/dGTP_diPOhydrolase_N"/>
</dbReference>
<proteinExistence type="predicted"/>
<evidence type="ECO:0000259" key="2">
    <source>
        <dbReference type="Pfam" id="PF18909"/>
    </source>
</evidence>
<protein>
    <recommendedName>
        <fullName evidence="2">dATP/dGTP diphosphohydrolase N-terminal domain-containing protein</fullName>
    </recommendedName>
</protein>
<feature type="domain" description="dATP/dGTP diphosphohydrolase N-terminal" evidence="2">
    <location>
        <begin position="4"/>
        <end position="99"/>
    </location>
</feature>
<gene>
    <name evidence="3" type="ORF">RIO-1_35</name>
</gene>
<accession>R4JKI8</accession>
<evidence type="ECO:0000256" key="1">
    <source>
        <dbReference type="SAM" id="MobiDB-lite"/>
    </source>
</evidence>
<evidence type="ECO:0000313" key="3">
    <source>
        <dbReference type="EMBL" id="AGK87049.1"/>
    </source>
</evidence>
<feature type="region of interest" description="Disordered" evidence="1">
    <location>
        <begin position="138"/>
        <end position="173"/>
    </location>
</feature>
<sequence>MSAMKFDTDKPMMDLVRPEFVEGVASVLTFGAQKYAAHNWTKGLDYSRLIAALKRHLAEIEKGNDFDEESGLRHVYHVGCCTMFLACFQEWNREELDDRLKVGDVLGIHSDVRGKLSNDSTKSVPATKRNARQEVISSTNELPDGSVRVQYNKSGSDNPELAPRHTSRVRRSTRVSYLDAPSQEVQDEIRKTINFILDS</sequence>
<keyword evidence="4" id="KW-1185">Reference proteome</keyword>
<dbReference type="Proteomes" id="UP000013564">
    <property type="component" value="Segment"/>
</dbReference>
<dbReference type="Pfam" id="PF18909">
    <property type="entry name" value="dGTP_diPhyd_N"/>
    <property type="match status" value="1"/>
</dbReference>
<organism evidence="3 4">
    <name type="scientific">Pseudoalteromonas phage RIO-1</name>
    <dbReference type="NCBI Taxonomy" id="1316739"/>
    <lineage>
        <taxon>Viruses</taxon>
        <taxon>Duplodnaviria</taxon>
        <taxon>Heunggongvirae</taxon>
        <taxon>Uroviricota</taxon>
        <taxon>Caudoviricetes</taxon>
        <taxon>Zobellviridae</taxon>
        <taxon>Melvirus</taxon>
        <taxon>Melvirus orientalis</taxon>
    </lineage>
</organism>
<dbReference type="EMBL" id="KC751414">
    <property type="protein sequence ID" value="AGK87049.1"/>
    <property type="molecule type" value="Genomic_DNA"/>
</dbReference>
<evidence type="ECO:0000313" key="4">
    <source>
        <dbReference type="Proteomes" id="UP000013564"/>
    </source>
</evidence>